<comment type="similarity">
    <text evidence="5">Belongs to the laat-1 family.</text>
</comment>
<keyword evidence="2 8" id="KW-0812">Transmembrane</keyword>
<evidence type="ECO:0008006" key="11">
    <source>
        <dbReference type="Google" id="ProtNLM"/>
    </source>
</evidence>
<evidence type="ECO:0000313" key="9">
    <source>
        <dbReference type="EMBL" id="KAF2838255.1"/>
    </source>
</evidence>
<dbReference type="PANTHER" id="PTHR16201">
    <property type="entry name" value="SEVEN TRANSMEMBRANE PROTEIN 1-RELATED"/>
    <property type="match status" value="1"/>
</dbReference>
<evidence type="ECO:0000256" key="3">
    <source>
        <dbReference type="ARBA" id="ARBA00022989"/>
    </source>
</evidence>
<comment type="caution">
    <text evidence="9">The sequence shown here is derived from an EMBL/GenBank/DDBJ whole genome shotgun (WGS) entry which is preliminary data.</text>
</comment>
<comment type="subcellular location">
    <subcellularLocation>
        <location evidence="1">Membrane</location>
        <topology evidence="1">Multi-pass membrane protein</topology>
    </subcellularLocation>
</comment>
<sequence length="436" mass="47590">DSQLPPYCEPANDFLHGFSSVFHTCVPTNLAFISTVLGTCSIISWLFAQVPQIYKNYKLGSTAGLSIFFLAEWFLGDFSNLLGSLFTGQALWQKIVAGYYCTVDVVLLGQWIWYELLKHGNPLVRIWRPGPGGPRIQDIDGMSITSSASTSTLAGVHHSESKPIQQLNSNSMFRTPRFSFTPSSWSSQGGEESNPSASNTPPTNRTIRRYGPQPQFLSSSPAASPKTILYIALLLSLAAPYTNASPLHSLSAAPRQASEEPGTEIAGRLLSWLSTLLYLGSRLPQLLKNHRRKSTAGLSPTLFIAAFFGNLFYSSSLLTNPNAWSSFPPTARNGSRGWVGRDGSDREEWVSKAAPFFLGAAGVLVMDAAVGFQFWYYGEVRETAVTVVKVRIEGHRSRWRRVSGWMRGWVPSPSVSVSNSEAPTPRPGSGAGKGKS</sequence>
<reference evidence="9" key="1">
    <citation type="journal article" date="2020" name="Stud. Mycol.">
        <title>101 Dothideomycetes genomes: a test case for predicting lifestyles and emergence of pathogens.</title>
        <authorList>
            <person name="Haridas S."/>
            <person name="Albert R."/>
            <person name="Binder M."/>
            <person name="Bloem J."/>
            <person name="Labutti K."/>
            <person name="Salamov A."/>
            <person name="Andreopoulos B."/>
            <person name="Baker S."/>
            <person name="Barry K."/>
            <person name="Bills G."/>
            <person name="Bluhm B."/>
            <person name="Cannon C."/>
            <person name="Castanera R."/>
            <person name="Culley D."/>
            <person name="Daum C."/>
            <person name="Ezra D."/>
            <person name="Gonzalez J."/>
            <person name="Henrissat B."/>
            <person name="Kuo A."/>
            <person name="Liang C."/>
            <person name="Lipzen A."/>
            <person name="Lutzoni F."/>
            <person name="Magnuson J."/>
            <person name="Mondo S."/>
            <person name="Nolan M."/>
            <person name="Ohm R."/>
            <person name="Pangilinan J."/>
            <person name="Park H.-J."/>
            <person name="Ramirez L."/>
            <person name="Alfaro M."/>
            <person name="Sun H."/>
            <person name="Tritt A."/>
            <person name="Yoshinaga Y."/>
            <person name="Zwiers L.-H."/>
            <person name="Turgeon B."/>
            <person name="Goodwin S."/>
            <person name="Spatafora J."/>
            <person name="Crous P."/>
            <person name="Grigoriev I."/>
        </authorList>
    </citation>
    <scope>NUCLEOTIDE SEQUENCE</scope>
    <source>
        <strain evidence="9">CBS 101060</strain>
    </source>
</reference>
<dbReference type="GO" id="GO:0034488">
    <property type="term" value="P:basic amino acid transmembrane export from vacuole"/>
    <property type="evidence" value="ECO:0007669"/>
    <property type="project" value="TreeGrafter"/>
</dbReference>
<feature type="non-terminal residue" evidence="9">
    <location>
        <position position="436"/>
    </location>
</feature>
<dbReference type="InterPro" id="IPR051415">
    <property type="entry name" value="LAAT-1"/>
</dbReference>
<keyword evidence="4 8" id="KW-0472">Membrane</keyword>
<keyword evidence="10" id="KW-1185">Reference proteome</keyword>
<accession>A0A9P4S8Y4</accession>
<evidence type="ECO:0000256" key="7">
    <source>
        <dbReference type="SAM" id="MobiDB-lite"/>
    </source>
</evidence>
<feature type="compositionally biased region" description="Polar residues" evidence="7">
    <location>
        <begin position="181"/>
        <end position="205"/>
    </location>
</feature>
<feature type="transmembrane region" description="Helical" evidence="8">
    <location>
        <begin position="30"/>
        <end position="47"/>
    </location>
</feature>
<comment type="catalytic activity">
    <reaction evidence="6">
        <text>L-histidine(out) + L-arginine(in) = L-histidine(in) + L-arginine(out)</text>
        <dbReference type="Rhea" id="RHEA:71063"/>
        <dbReference type="ChEBI" id="CHEBI:32682"/>
        <dbReference type="ChEBI" id="CHEBI:57595"/>
    </reaction>
</comment>
<organism evidence="9 10">
    <name type="scientific">Patellaria atrata CBS 101060</name>
    <dbReference type="NCBI Taxonomy" id="1346257"/>
    <lineage>
        <taxon>Eukaryota</taxon>
        <taxon>Fungi</taxon>
        <taxon>Dikarya</taxon>
        <taxon>Ascomycota</taxon>
        <taxon>Pezizomycotina</taxon>
        <taxon>Dothideomycetes</taxon>
        <taxon>Dothideomycetes incertae sedis</taxon>
        <taxon>Patellariales</taxon>
        <taxon>Patellariaceae</taxon>
        <taxon>Patellaria</taxon>
    </lineage>
</organism>
<evidence type="ECO:0000313" key="10">
    <source>
        <dbReference type="Proteomes" id="UP000799429"/>
    </source>
</evidence>
<dbReference type="PANTHER" id="PTHR16201:SF34">
    <property type="entry name" value="LYSOSOMAL AMINO ACID TRANSPORTER 1"/>
    <property type="match status" value="1"/>
</dbReference>
<feature type="transmembrane region" description="Helical" evidence="8">
    <location>
        <begin position="295"/>
        <end position="313"/>
    </location>
</feature>
<feature type="transmembrane region" description="Helical" evidence="8">
    <location>
        <begin position="96"/>
        <end position="117"/>
    </location>
</feature>
<evidence type="ECO:0000256" key="8">
    <source>
        <dbReference type="SAM" id="Phobius"/>
    </source>
</evidence>
<feature type="transmembrane region" description="Helical" evidence="8">
    <location>
        <begin position="59"/>
        <end position="76"/>
    </location>
</feature>
<dbReference type="EMBL" id="MU006097">
    <property type="protein sequence ID" value="KAF2838255.1"/>
    <property type="molecule type" value="Genomic_DNA"/>
</dbReference>
<feature type="region of interest" description="Disordered" evidence="7">
    <location>
        <begin position="413"/>
        <end position="436"/>
    </location>
</feature>
<evidence type="ECO:0000256" key="1">
    <source>
        <dbReference type="ARBA" id="ARBA00004141"/>
    </source>
</evidence>
<dbReference type="Gene3D" id="1.20.1280.290">
    <property type="match status" value="2"/>
</dbReference>
<dbReference type="OrthoDB" id="8048523at2759"/>
<dbReference type="Pfam" id="PF04193">
    <property type="entry name" value="PQ-loop"/>
    <property type="match status" value="2"/>
</dbReference>
<dbReference type="SMART" id="SM00679">
    <property type="entry name" value="CTNS"/>
    <property type="match status" value="2"/>
</dbReference>
<feature type="non-terminal residue" evidence="9">
    <location>
        <position position="1"/>
    </location>
</feature>
<feature type="transmembrane region" description="Helical" evidence="8">
    <location>
        <begin position="356"/>
        <end position="377"/>
    </location>
</feature>
<dbReference type="InterPro" id="IPR006603">
    <property type="entry name" value="PQ-loop_rpt"/>
</dbReference>
<evidence type="ECO:0000256" key="5">
    <source>
        <dbReference type="ARBA" id="ARBA00038039"/>
    </source>
</evidence>
<feature type="region of interest" description="Disordered" evidence="7">
    <location>
        <begin position="181"/>
        <end position="221"/>
    </location>
</feature>
<dbReference type="Proteomes" id="UP000799429">
    <property type="component" value="Unassembled WGS sequence"/>
</dbReference>
<protein>
    <recommendedName>
        <fullName evidence="11">PQ-loop-domain-containing protein</fullName>
    </recommendedName>
</protein>
<dbReference type="AlphaFoldDB" id="A0A9P4S8Y4"/>
<gene>
    <name evidence="9" type="ORF">M501DRAFT_917648</name>
</gene>
<evidence type="ECO:0000256" key="2">
    <source>
        <dbReference type="ARBA" id="ARBA00022692"/>
    </source>
</evidence>
<keyword evidence="3 8" id="KW-1133">Transmembrane helix</keyword>
<evidence type="ECO:0000256" key="6">
    <source>
        <dbReference type="ARBA" id="ARBA00050768"/>
    </source>
</evidence>
<dbReference type="GO" id="GO:0015174">
    <property type="term" value="F:basic amino acid transmembrane transporter activity"/>
    <property type="evidence" value="ECO:0007669"/>
    <property type="project" value="TreeGrafter"/>
</dbReference>
<dbReference type="GO" id="GO:0000329">
    <property type="term" value="C:fungal-type vacuole membrane"/>
    <property type="evidence" value="ECO:0007669"/>
    <property type="project" value="TreeGrafter"/>
</dbReference>
<proteinExistence type="inferred from homology"/>
<dbReference type="FunFam" id="1.20.1280.290:FF:000009">
    <property type="entry name" value="PQ loop repeat family protein"/>
    <property type="match status" value="1"/>
</dbReference>
<name>A0A9P4S8Y4_9PEZI</name>
<evidence type="ECO:0000256" key="4">
    <source>
        <dbReference type="ARBA" id="ARBA00023136"/>
    </source>
</evidence>